<keyword evidence="2" id="KW-1185">Reference proteome</keyword>
<gene>
    <name evidence="1" type="ORF">NFI80_24460</name>
</gene>
<dbReference type="RefSeq" id="WP_235159451.1">
    <property type="nucleotide sequence ID" value="NZ_CP098805.1"/>
</dbReference>
<evidence type="ECO:0000313" key="2">
    <source>
        <dbReference type="Proteomes" id="UP001055420"/>
    </source>
</evidence>
<dbReference type="EMBL" id="CP098805">
    <property type="protein sequence ID" value="USJ30996.1"/>
    <property type="molecule type" value="Genomic_DNA"/>
</dbReference>
<protein>
    <submittedName>
        <fullName evidence="1">Uncharacterized protein</fullName>
    </submittedName>
</protein>
<dbReference type="Proteomes" id="UP001055420">
    <property type="component" value="Chromosome"/>
</dbReference>
<accession>A0ABY4XKN6</accession>
<organism evidence="1 2">
    <name type="scientific">Dyadobacter chenhuakuii</name>
    <dbReference type="NCBI Taxonomy" id="2909339"/>
    <lineage>
        <taxon>Bacteria</taxon>
        <taxon>Pseudomonadati</taxon>
        <taxon>Bacteroidota</taxon>
        <taxon>Cytophagia</taxon>
        <taxon>Cytophagales</taxon>
        <taxon>Spirosomataceae</taxon>
        <taxon>Dyadobacter</taxon>
    </lineage>
</organism>
<evidence type="ECO:0000313" key="1">
    <source>
        <dbReference type="EMBL" id="USJ30996.1"/>
    </source>
</evidence>
<sequence length="95" mass="11052">MLSIVESYMELKKNMGALINKSGYKNAFLAEQIGIPAPTFSVKKQRGNWTENEMKQILTIIQNKKLEDYFFLELMRSEADEPRHPVADLKKEMGW</sequence>
<proteinExistence type="predicted"/>
<name>A0ABY4XKN6_9BACT</name>
<reference evidence="1" key="1">
    <citation type="submission" date="2022-06" db="EMBL/GenBank/DDBJ databases">
        <title>Novel species in genus Dyadobacter.</title>
        <authorList>
            <person name="Ma C."/>
        </authorList>
    </citation>
    <scope>NUCLEOTIDE SEQUENCE</scope>
    <source>
        <strain evidence="1">CY22</strain>
    </source>
</reference>